<organism evidence="1 2">
    <name type="scientific">Mythimna loreyi</name>
    <dbReference type="NCBI Taxonomy" id="667449"/>
    <lineage>
        <taxon>Eukaryota</taxon>
        <taxon>Metazoa</taxon>
        <taxon>Ecdysozoa</taxon>
        <taxon>Arthropoda</taxon>
        <taxon>Hexapoda</taxon>
        <taxon>Insecta</taxon>
        <taxon>Pterygota</taxon>
        <taxon>Neoptera</taxon>
        <taxon>Endopterygota</taxon>
        <taxon>Lepidoptera</taxon>
        <taxon>Glossata</taxon>
        <taxon>Ditrysia</taxon>
        <taxon>Noctuoidea</taxon>
        <taxon>Noctuidae</taxon>
        <taxon>Noctuinae</taxon>
        <taxon>Hadenini</taxon>
        <taxon>Mythimna</taxon>
    </lineage>
</organism>
<evidence type="ECO:0000313" key="2">
    <source>
        <dbReference type="Proteomes" id="UP001231649"/>
    </source>
</evidence>
<dbReference type="Proteomes" id="UP001231649">
    <property type="component" value="Chromosome 14"/>
</dbReference>
<keyword evidence="2" id="KW-1185">Reference proteome</keyword>
<protein>
    <submittedName>
        <fullName evidence="1">Uncharacterized protein</fullName>
    </submittedName>
</protein>
<sequence>MKRSYDKNELSKAKNNPKATWKAIKQITNTCSQHQSPRELLQIANDPKTSINDVNNFFVNIGQTLASNITPLTGRDKVETGRSTSCNSLVILPVDVDHVKSLIESLRSDCATGYDNIPAKVLKQWSLTLAVPIAHICNRAIDSGVFPDAFKKAVVHPIFKVIVFLCASSLASAGELLQAAAPVAYSSQSFTSHVSHAPITTHEAASAYTAYAAAPIVAKSYAPSITYQSISAPVAYEKTYAASAYKTYAAAPVATYSAPVYAKSLSPAVSYSSISTHSSPVTYAAAAPIVAKTYAAPAYTTYSAPIVAKAVSPALSYSSYSTHSEPIAYEASPIITKSYAAPAIASYSVPVLKSAVTYSAAPAISYSGGEAKYGW</sequence>
<proteinExistence type="predicted"/>
<accession>A0ACC2QQT9</accession>
<evidence type="ECO:0000313" key="1">
    <source>
        <dbReference type="EMBL" id="KAJ8723398.1"/>
    </source>
</evidence>
<dbReference type="EMBL" id="CM056790">
    <property type="protein sequence ID" value="KAJ8723398.1"/>
    <property type="molecule type" value="Genomic_DNA"/>
</dbReference>
<name>A0ACC2QQT9_9NEOP</name>
<comment type="caution">
    <text evidence="1">The sequence shown here is derived from an EMBL/GenBank/DDBJ whole genome shotgun (WGS) entry which is preliminary data.</text>
</comment>
<gene>
    <name evidence="1" type="ORF">PYW08_003310</name>
</gene>
<reference evidence="1" key="1">
    <citation type="submission" date="2023-03" db="EMBL/GenBank/DDBJ databases">
        <title>Chromosome-level genomes of two armyworms, Mythimna separata and Mythimna loreyi, provide insights into the biosynthesis and reception of sex pheromones.</title>
        <authorList>
            <person name="Zhao H."/>
        </authorList>
    </citation>
    <scope>NUCLEOTIDE SEQUENCE</scope>
    <source>
        <strain evidence="1">BeijingLab</strain>
    </source>
</reference>